<evidence type="ECO:0000256" key="1">
    <source>
        <dbReference type="SAM" id="MobiDB-lite"/>
    </source>
</evidence>
<accession>A0A495JWV2</accession>
<sequence>MENTPVTVDAVRSKRRQAPPAPSPLPLSTGLFSVSGVVGVLGAVSVYANRPEQAAIVLSVMALLLITAVAERIKERRP</sequence>
<comment type="caution">
    <text evidence="3">The sequence shown here is derived from an EMBL/GenBank/DDBJ whole genome shotgun (WGS) entry which is preliminary data.</text>
</comment>
<proteinExistence type="predicted"/>
<evidence type="ECO:0000256" key="2">
    <source>
        <dbReference type="SAM" id="Phobius"/>
    </source>
</evidence>
<feature type="region of interest" description="Disordered" evidence="1">
    <location>
        <begin position="1"/>
        <end position="25"/>
    </location>
</feature>
<feature type="transmembrane region" description="Helical" evidence="2">
    <location>
        <begin position="25"/>
        <end position="48"/>
    </location>
</feature>
<organism evidence="3 4">
    <name type="scientific">Micromonospora pisi</name>
    <dbReference type="NCBI Taxonomy" id="589240"/>
    <lineage>
        <taxon>Bacteria</taxon>
        <taxon>Bacillati</taxon>
        <taxon>Actinomycetota</taxon>
        <taxon>Actinomycetes</taxon>
        <taxon>Micromonosporales</taxon>
        <taxon>Micromonosporaceae</taxon>
        <taxon>Micromonospora</taxon>
    </lineage>
</organism>
<dbReference type="AlphaFoldDB" id="A0A495JWV2"/>
<dbReference type="Proteomes" id="UP000277671">
    <property type="component" value="Unassembled WGS sequence"/>
</dbReference>
<feature type="transmembrane region" description="Helical" evidence="2">
    <location>
        <begin position="54"/>
        <end position="73"/>
    </location>
</feature>
<keyword evidence="2" id="KW-1133">Transmembrane helix</keyword>
<dbReference type="EMBL" id="RBKT01000001">
    <property type="protein sequence ID" value="RKR92734.1"/>
    <property type="molecule type" value="Genomic_DNA"/>
</dbReference>
<evidence type="ECO:0000313" key="3">
    <source>
        <dbReference type="EMBL" id="RKR92734.1"/>
    </source>
</evidence>
<keyword evidence="4" id="KW-1185">Reference proteome</keyword>
<reference evidence="3 4" key="1">
    <citation type="submission" date="2018-10" db="EMBL/GenBank/DDBJ databases">
        <title>Sequencing the genomes of 1000 actinobacteria strains.</title>
        <authorList>
            <person name="Klenk H.-P."/>
        </authorList>
    </citation>
    <scope>NUCLEOTIDE SEQUENCE [LARGE SCALE GENOMIC DNA]</scope>
    <source>
        <strain evidence="3 4">DSM 45175</strain>
    </source>
</reference>
<dbReference type="RefSeq" id="WP_147457232.1">
    <property type="nucleotide sequence ID" value="NZ_RBKT01000001.1"/>
</dbReference>
<keyword evidence="2" id="KW-0812">Transmembrane</keyword>
<evidence type="ECO:0000313" key="4">
    <source>
        <dbReference type="Proteomes" id="UP000277671"/>
    </source>
</evidence>
<protein>
    <submittedName>
        <fullName evidence="3">Uncharacterized protein</fullName>
    </submittedName>
</protein>
<name>A0A495JWV2_9ACTN</name>
<keyword evidence="2" id="KW-0472">Membrane</keyword>
<gene>
    <name evidence="3" type="ORF">BDK92_7212</name>
</gene>